<dbReference type="EMBL" id="JAWQEG010003560">
    <property type="protein sequence ID" value="KAK3865573.1"/>
    <property type="molecule type" value="Genomic_DNA"/>
</dbReference>
<gene>
    <name evidence="1" type="ORF">Pcinc_028829</name>
</gene>
<sequence>MKCVVESVVKVMKSVLRVMKCDGECCGENDEKCVESDEECGEDNDEKCVGVGECDEDNDENLMVSEQSQNSGSERRRQELLLLPRLGSKTHLIPATQPLGTPSFLVSPSLWRIG</sequence>
<accession>A0AAE1F1M0</accession>
<evidence type="ECO:0000313" key="2">
    <source>
        <dbReference type="Proteomes" id="UP001286313"/>
    </source>
</evidence>
<keyword evidence="2" id="KW-1185">Reference proteome</keyword>
<dbReference type="Proteomes" id="UP001286313">
    <property type="component" value="Unassembled WGS sequence"/>
</dbReference>
<name>A0AAE1F1M0_PETCI</name>
<proteinExistence type="predicted"/>
<organism evidence="1 2">
    <name type="scientific">Petrolisthes cinctipes</name>
    <name type="common">Flat porcelain crab</name>
    <dbReference type="NCBI Taxonomy" id="88211"/>
    <lineage>
        <taxon>Eukaryota</taxon>
        <taxon>Metazoa</taxon>
        <taxon>Ecdysozoa</taxon>
        <taxon>Arthropoda</taxon>
        <taxon>Crustacea</taxon>
        <taxon>Multicrustacea</taxon>
        <taxon>Malacostraca</taxon>
        <taxon>Eumalacostraca</taxon>
        <taxon>Eucarida</taxon>
        <taxon>Decapoda</taxon>
        <taxon>Pleocyemata</taxon>
        <taxon>Anomura</taxon>
        <taxon>Galatheoidea</taxon>
        <taxon>Porcellanidae</taxon>
        <taxon>Petrolisthes</taxon>
    </lineage>
</organism>
<protein>
    <submittedName>
        <fullName evidence="1">Uncharacterized protein</fullName>
    </submittedName>
</protein>
<reference evidence="1" key="1">
    <citation type="submission" date="2023-10" db="EMBL/GenBank/DDBJ databases">
        <title>Genome assemblies of two species of porcelain crab, Petrolisthes cinctipes and Petrolisthes manimaculis (Anomura: Porcellanidae).</title>
        <authorList>
            <person name="Angst P."/>
        </authorList>
    </citation>
    <scope>NUCLEOTIDE SEQUENCE</scope>
    <source>
        <strain evidence="1">PB745_01</strain>
        <tissue evidence="1">Gill</tissue>
    </source>
</reference>
<evidence type="ECO:0000313" key="1">
    <source>
        <dbReference type="EMBL" id="KAK3865573.1"/>
    </source>
</evidence>
<dbReference type="AlphaFoldDB" id="A0AAE1F1M0"/>
<comment type="caution">
    <text evidence="1">The sequence shown here is derived from an EMBL/GenBank/DDBJ whole genome shotgun (WGS) entry which is preliminary data.</text>
</comment>